<accession>A0A699YJB1</accession>
<sequence length="143" mass="14754">MGKGGSKARQPAAAPAATGLLPWPRFASPTPGCSPPGLQQALPLLASCDMASPEGLNRQPFQQQQEKGQELQGLLLPAMGAGAKGGRQRRAEGKEVAGQEGQGQGQGQVEAVSRQAQSLLQPLVGRVGPLRPQRLSSSTLDQG</sequence>
<evidence type="ECO:0000313" key="3">
    <source>
        <dbReference type="Proteomes" id="UP000485058"/>
    </source>
</evidence>
<feature type="region of interest" description="Disordered" evidence="1">
    <location>
        <begin position="80"/>
        <end position="143"/>
    </location>
</feature>
<keyword evidence="3" id="KW-1185">Reference proteome</keyword>
<name>A0A699YJB1_HAELA</name>
<dbReference type="EMBL" id="BLLF01000130">
    <property type="protein sequence ID" value="GFH07988.1"/>
    <property type="molecule type" value="Genomic_DNA"/>
</dbReference>
<protein>
    <submittedName>
        <fullName evidence="2">Uncharacterized protein</fullName>
    </submittedName>
</protein>
<dbReference type="Proteomes" id="UP000485058">
    <property type="component" value="Unassembled WGS sequence"/>
</dbReference>
<reference evidence="2 3" key="1">
    <citation type="submission" date="2020-02" db="EMBL/GenBank/DDBJ databases">
        <title>Draft genome sequence of Haematococcus lacustris strain NIES-144.</title>
        <authorList>
            <person name="Morimoto D."/>
            <person name="Nakagawa S."/>
            <person name="Yoshida T."/>
            <person name="Sawayama S."/>
        </authorList>
    </citation>
    <scope>NUCLEOTIDE SEQUENCE [LARGE SCALE GENOMIC DNA]</scope>
    <source>
        <strain evidence="2 3">NIES-144</strain>
    </source>
</reference>
<feature type="region of interest" description="Disordered" evidence="1">
    <location>
        <begin position="1"/>
        <end position="40"/>
    </location>
</feature>
<evidence type="ECO:0000256" key="1">
    <source>
        <dbReference type="SAM" id="MobiDB-lite"/>
    </source>
</evidence>
<gene>
    <name evidence="2" type="ORF">HaLaN_02882</name>
</gene>
<dbReference type="AlphaFoldDB" id="A0A699YJB1"/>
<comment type="caution">
    <text evidence="2">The sequence shown here is derived from an EMBL/GenBank/DDBJ whole genome shotgun (WGS) entry which is preliminary data.</text>
</comment>
<proteinExistence type="predicted"/>
<evidence type="ECO:0000313" key="2">
    <source>
        <dbReference type="EMBL" id="GFH07988.1"/>
    </source>
</evidence>
<feature type="compositionally biased region" description="Polar residues" evidence="1">
    <location>
        <begin position="134"/>
        <end position="143"/>
    </location>
</feature>
<organism evidence="2 3">
    <name type="scientific">Haematococcus lacustris</name>
    <name type="common">Green alga</name>
    <name type="synonym">Haematococcus pluvialis</name>
    <dbReference type="NCBI Taxonomy" id="44745"/>
    <lineage>
        <taxon>Eukaryota</taxon>
        <taxon>Viridiplantae</taxon>
        <taxon>Chlorophyta</taxon>
        <taxon>core chlorophytes</taxon>
        <taxon>Chlorophyceae</taxon>
        <taxon>CS clade</taxon>
        <taxon>Chlamydomonadales</taxon>
        <taxon>Haematococcaceae</taxon>
        <taxon>Haematococcus</taxon>
    </lineage>
</organism>